<comment type="caution">
    <text evidence="2">The sequence shown here is derived from an EMBL/GenBank/DDBJ whole genome shotgun (WGS) entry which is preliminary data.</text>
</comment>
<proteinExistence type="predicted"/>
<keyword evidence="1" id="KW-0472">Membrane</keyword>
<dbReference type="EMBL" id="VZAH01000054">
    <property type="protein sequence ID" value="MQP13804.1"/>
    <property type="molecule type" value="Genomic_DNA"/>
</dbReference>
<dbReference type="AlphaFoldDB" id="A0A6G1VMM1"/>
<name>A0A6G1VMM1_9BACT</name>
<organism evidence="2 3">
    <name type="scientific">Segatella copri</name>
    <dbReference type="NCBI Taxonomy" id="165179"/>
    <lineage>
        <taxon>Bacteria</taxon>
        <taxon>Pseudomonadati</taxon>
        <taxon>Bacteroidota</taxon>
        <taxon>Bacteroidia</taxon>
        <taxon>Bacteroidales</taxon>
        <taxon>Prevotellaceae</taxon>
        <taxon>Segatella</taxon>
    </lineage>
</organism>
<keyword evidence="1" id="KW-0812">Transmembrane</keyword>
<sequence length="51" mass="5624">MDNNFLYYAFALVALVVGLFILKKVATCLVKTVVGVILVAVLAAIYWLYLS</sequence>
<evidence type="ECO:0000313" key="2">
    <source>
        <dbReference type="EMBL" id="MQP13804.1"/>
    </source>
</evidence>
<dbReference type="RefSeq" id="WP_153090402.1">
    <property type="nucleotide sequence ID" value="NZ_VZAH01000054.1"/>
</dbReference>
<dbReference type="Proteomes" id="UP000477980">
    <property type="component" value="Unassembled WGS sequence"/>
</dbReference>
<reference evidence="2 3" key="1">
    <citation type="submission" date="2019-09" db="EMBL/GenBank/DDBJ databases">
        <title>Distinct polysaccharide growth profiles of human intestinal Prevotella copri isolates.</title>
        <authorList>
            <person name="Fehlner-Peach H."/>
            <person name="Magnabosco C."/>
            <person name="Raghavan V."/>
            <person name="Scher J.U."/>
            <person name="Tett A."/>
            <person name="Cox L.M."/>
            <person name="Gottsegen C."/>
            <person name="Watters A."/>
            <person name="Wiltshire- Gordon J.D."/>
            <person name="Segata N."/>
            <person name="Bonneau R."/>
            <person name="Littman D.R."/>
        </authorList>
    </citation>
    <scope>NUCLEOTIDE SEQUENCE [LARGE SCALE GENOMIC DNA]</scope>
    <source>
        <strain evidence="3">iAA917</strain>
    </source>
</reference>
<keyword evidence="1" id="KW-1133">Transmembrane helix</keyword>
<feature type="transmembrane region" description="Helical" evidence="1">
    <location>
        <begin position="6"/>
        <end position="22"/>
    </location>
</feature>
<gene>
    <name evidence="2" type="ORF">F7D25_05155</name>
</gene>
<evidence type="ECO:0000256" key="1">
    <source>
        <dbReference type="SAM" id="Phobius"/>
    </source>
</evidence>
<evidence type="ECO:0000313" key="3">
    <source>
        <dbReference type="Proteomes" id="UP000477980"/>
    </source>
</evidence>
<feature type="transmembrane region" description="Helical" evidence="1">
    <location>
        <begin position="29"/>
        <end position="49"/>
    </location>
</feature>
<protein>
    <submittedName>
        <fullName evidence="2">Sulfate transporter</fullName>
    </submittedName>
</protein>
<accession>A0A6G1VMM1</accession>